<gene>
    <name evidence="1" type="ORF">DNK49_13950</name>
</gene>
<dbReference type="EMBL" id="QKOE01000009">
    <property type="protein sequence ID" value="PZA16108.1"/>
    <property type="molecule type" value="Genomic_DNA"/>
</dbReference>
<dbReference type="Proteomes" id="UP000248259">
    <property type="component" value="Unassembled WGS sequence"/>
</dbReference>
<accession>A0A323V7H8</accession>
<proteinExistence type="predicted"/>
<sequence>MTTRRRFHICMSIEGFLSNNRYPEDFGVFQRDNGTEMSPDEALTYLVTEKAKGNTVIPCSAECGNPCKQAGCKGFDFTGGGCPGYEITDEAEA</sequence>
<name>A0A323V7H8_9RHOO</name>
<comment type="caution">
    <text evidence="1">The sequence shown here is derived from an EMBL/GenBank/DDBJ whole genome shotgun (WGS) entry which is preliminary data.</text>
</comment>
<reference evidence="1 2" key="1">
    <citation type="submission" date="2018-06" db="EMBL/GenBank/DDBJ databases">
        <title>Azoarcus communis strain SWub3 genome.</title>
        <authorList>
            <person name="Zorraquino Salvo V."/>
            <person name="Toubiana D."/>
            <person name="Blumwald E."/>
        </authorList>
    </citation>
    <scope>NUCLEOTIDE SEQUENCE [LARGE SCALE GENOMIC DNA]</scope>
    <source>
        <strain evidence="1 2">SWub3</strain>
    </source>
</reference>
<dbReference type="RefSeq" id="WP_110525586.1">
    <property type="nucleotide sequence ID" value="NZ_WTVI01000008.1"/>
</dbReference>
<organism evidence="1 2">
    <name type="scientific">Parazoarcus communis SWub3 = DSM 12120</name>
    <dbReference type="NCBI Taxonomy" id="1121029"/>
    <lineage>
        <taxon>Bacteria</taxon>
        <taxon>Pseudomonadati</taxon>
        <taxon>Pseudomonadota</taxon>
        <taxon>Betaproteobacteria</taxon>
        <taxon>Rhodocyclales</taxon>
        <taxon>Zoogloeaceae</taxon>
        <taxon>Parazoarcus</taxon>
    </lineage>
</organism>
<protein>
    <submittedName>
        <fullName evidence="1">Uncharacterized protein</fullName>
    </submittedName>
</protein>
<keyword evidence="2" id="KW-1185">Reference proteome</keyword>
<evidence type="ECO:0000313" key="2">
    <source>
        <dbReference type="Proteomes" id="UP000248259"/>
    </source>
</evidence>
<dbReference type="AlphaFoldDB" id="A0A323V7H8"/>
<evidence type="ECO:0000313" key="1">
    <source>
        <dbReference type="EMBL" id="PZA16108.1"/>
    </source>
</evidence>